<reference evidence="1 2" key="1">
    <citation type="submission" date="2011-04" db="EMBL/GenBank/DDBJ databases">
        <authorList>
            <person name="Muzny D."/>
            <person name="Qin X."/>
            <person name="Deng J."/>
            <person name="Jiang H."/>
            <person name="Liu Y."/>
            <person name="Qu J."/>
            <person name="Song X.-Z."/>
            <person name="Zhang L."/>
            <person name="Thornton R."/>
            <person name="Coyle M."/>
            <person name="Francisco L."/>
            <person name="Jackson L."/>
            <person name="Javaid M."/>
            <person name="Korchina V."/>
            <person name="Kovar C."/>
            <person name="Mata R."/>
            <person name="Mathew T."/>
            <person name="Ngo R."/>
            <person name="Nguyen L."/>
            <person name="Nguyen N."/>
            <person name="Okwuonu G."/>
            <person name="Ongeri F."/>
            <person name="Pham C."/>
            <person name="Simmons D."/>
            <person name="Wilczek-Boney K."/>
            <person name="Hale W."/>
            <person name="Jakkamsetti A."/>
            <person name="Pham P."/>
            <person name="Ruth R."/>
            <person name="San Lucas F."/>
            <person name="Warren J."/>
            <person name="Zhang J."/>
            <person name="Zhao Z."/>
            <person name="Zhou C."/>
            <person name="Zhu D."/>
            <person name="Lee S."/>
            <person name="Bess C."/>
            <person name="Blankenburg K."/>
            <person name="Forbes L."/>
            <person name="Fu Q."/>
            <person name="Gubbala S."/>
            <person name="Hirani K."/>
            <person name="Jayaseelan J.C."/>
            <person name="Lara F."/>
            <person name="Munidasa M."/>
            <person name="Palculict T."/>
            <person name="Patil S."/>
            <person name="Pu L.-L."/>
            <person name="Saada N."/>
            <person name="Tang L."/>
            <person name="Weissenberger G."/>
            <person name="Zhu Y."/>
            <person name="Hemphill L."/>
            <person name="Shang Y."/>
            <person name="Youmans B."/>
            <person name="Ayvaz T."/>
            <person name="Ross M."/>
            <person name="Santibanez J."/>
            <person name="Aqrawi P."/>
            <person name="Gross S."/>
            <person name="Joshi V."/>
            <person name="Fowler G."/>
            <person name="Nazareth L."/>
            <person name="Reid J."/>
            <person name="Worley K."/>
            <person name="Petrosino J."/>
            <person name="Highlander S."/>
            <person name="Gibbs R."/>
        </authorList>
    </citation>
    <scope>NUCLEOTIDE SEQUENCE [LARGE SCALE GENOMIC DNA]</scope>
    <source>
        <strain evidence="1 2">ATCC 700821</strain>
    </source>
</reference>
<organism evidence="1 2">
    <name type="scientific">Prevotella pallens ATCC 700821</name>
    <dbReference type="NCBI Taxonomy" id="997353"/>
    <lineage>
        <taxon>Bacteria</taxon>
        <taxon>Pseudomonadati</taxon>
        <taxon>Bacteroidota</taxon>
        <taxon>Bacteroidia</taxon>
        <taxon>Bacteroidales</taxon>
        <taxon>Prevotellaceae</taxon>
        <taxon>Prevotella</taxon>
    </lineage>
</organism>
<proteinExistence type="predicted"/>
<evidence type="ECO:0000313" key="1">
    <source>
        <dbReference type="EMBL" id="EGQ18210.1"/>
    </source>
</evidence>
<sequence>MKCSFILLFFIYLFYANAAFYFGAKLLISINIHKPYKSIFAISMLYGPILNRFKQLYFHF</sequence>
<dbReference type="AlphaFoldDB" id="F9DHS3"/>
<name>F9DHS3_9BACT</name>
<accession>F9DHS3</accession>
<dbReference type="HOGENOM" id="CLU_2937875_0_0_10"/>
<evidence type="ECO:0000313" key="2">
    <source>
        <dbReference type="Proteomes" id="UP000004123"/>
    </source>
</evidence>
<comment type="caution">
    <text evidence="1">The sequence shown here is derived from an EMBL/GenBank/DDBJ whole genome shotgun (WGS) entry which is preliminary data.</text>
</comment>
<dbReference type="Proteomes" id="UP000004123">
    <property type="component" value="Unassembled WGS sequence"/>
</dbReference>
<protein>
    <submittedName>
        <fullName evidence="1">Uncharacterized protein</fullName>
    </submittedName>
</protein>
<dbReference type="STRING" id="997353.HMPREF9144_1213"/>
<dbReference type="EMBL" id="AFPY01000058">
    <property type="protein sequence ID" value="EGQ18210.1"/>
    <property type="molecule type" value="Genomic_DNA"/>
</dbReference>
<gene>
    <name evidence="1" type="ORF">HMPREF9144_1213</name>
</gene>